<evidence type="ECO:0000313" key="5">
    <source>
        <dbReference type="Proteomes" id="UP001295684"/>
    </source>
</evidence>
<evidence type="ECO:0000256" key="2">
    <source>
        <dbReference type="PIRSR" id="PIRSR613078-2"/>
    </source>
</evidence>
<dbReference type="Proteomes" id="UP001295684">
    <property type="component" value="Unassembled WGS sequence"/>
</dbReference>
<dbReference type="PANTHER" id="PTHR16469">
    <property type="entry name" value="UBIQUITIN-ASSOCIATED AND SH3 DOMAIN-CONTAINING BA-RELATED"/>
    <property type="match status" value="1"/>
</dbReference>
<reference evidence="4" key="1">
    <citation type="submission" date="2023-07" db="EMBL/GenBank/DDBJ databases">
        <authorList>
            <consortium name="AG Swart"/>
            <person name="Singh M."/>
            <person name="Singh A."/>
            <person name="Seah K."/>
            <person name="Emmerich C."/>
        </authorList>
    </citation>
    <scope>NUCLEOTIDE SEQUENCE</scope>
    <source>
        <strain evidence="4">DP1</strain>
    </source>
</reference>
<dbReference type="SMART" id="SM00855">
    <property type="entry name" value="PGAM"/>
    <property type="match status" value="1"/>
</dbReference>
<protein>
    <submittedName>
        <fullName evidence="4">Uncharacterized protein</fullName>
    </submittedName>
</protein>
<dbReference type="EMBL" id="CAMPGE010018730">
    <property type="protein sequence ID" value="CAI2377121.1"/>
    <property type="molecule type" value="Genomic_DNA"/>
</dbReference>
<dbReference type="AlphaFoldDB" id="A0AAD2D1Y9"/>
<organism evidence="4 5">
    <name type="scientific">Euplotes crassus</name>
    <dbReference type="NCBI Taxonomy" id="5936"/>
    <lineage>
        <taxon>Eukaryota</taxon>
        <taxon>Sar</taxon>
        <taxon>Alveolata</taxon>
        <taxon>Ciliophora</taxon>
        <taxon>Intramacronucleata</taxon>
        <taxon>Spirotrichea</taxon>
        <taxon>Hypotrichia</taxon>
        <taxon>Euplotida</taxon>
        <taxon>Euplotidae</taxon>
        <taxon>Moneuplotes</taxon>
    </lineage>
</organism>
<feature type="binding site" evidence="2">
    <location>
        <position position="86"/>
    </location>
    <ligand>
        <name>substrate</name>
    </ligand>
</feature>
<evidence type="ECO:0000256" key="3">
    <source>
        <dbReference type="PIRSR" id="PIRSR613078-3"/>
    </source>
</evidence>
<feature type="binding site" evidence="2">
    <location>
        <position position="125"/>
    </location>
    <ligand>
        <name>substrate</name>
    </ligand>
</feature>
<dbReference type="Pfam" id="PF00300">
    <property type="entry name" value="His_Phos_1"/>
    <property type="match status" value="1"/>
</dbReference>
<evidence type="ECO:0000313" key="4">
    <source>
        <dbReference type="EMBL" id="CAI2377121.1"/>
    </source>
</evidence>
<dbReference type="InterPro" id="IPR051710">
    <property type="entry name" value="Phosphatase_SH3-domain"/>
</dbReference>
<feature type="active site" description="Proton donor/acceptor" evidence="1">
    <location>
        <position position="113"/>
    </location>
</feature>
<dbReference type="PANTHER" id="PTHR16469:SF27">
    <property type="entry name" value="UBIQUITIN-ASSOCIATED AND SH3 DOMAIN-CONTAINING BA-RELATED"/>
    <property type="match status" value="1"/>
</dbReference>
<sequence>MTEELKDGHPKHFIILVRHGERTDDPEREVQLDTDEPEVKYDCHLTDKGKNQAFQTGEFIKESIIGQNRLKIFPSDIKVFTSPFLRCIQTAHNVIKGLDYKIPDITIDDRLGEFLMKSWFDGIEKPLAHLTIDHMKHSYFQKKYLGEEKMLGFTRYYGKDATPTSEDLVAEEDEQESFNKMESNSEIKYPETYSDMYYRYSGFFNHIIYQEFFENTEEVENRSKIIILVSHGFSFDPFINCFSPDHENIVSVDYCATAVSEKMSNEDRFDIIVKGDATHCGLKPAVF</sequence>
<dbReference type="CDD" id="cd07040">
    <property type="entry name" value="HP"/>
    <property type="match status" value="1"/>
</dbReference>
<gene>
    <name evidence="4" type="ORF">ECRASSUSDP1_LOCUS18504</name>
</gene>
<dbReference type="Gene3D" id="3.40.50.1240">
    <property type="entry name" value="Phosphoglycerate mutase-like"/>
    <property type="match status" value="1"/>
</dbReference>
<comment type="caution">
    <text evidence="4">The sequence shown here is derived from an EMBL/GenBank/DDBJ whole genome shotgun (WGS) entry which is preliminary data.</text>
</comment>
<dbReference type="InterPro" id="IPR029033">
    <property type="entry name" value="His_PPase_superfam"/>
</dbReference>
<dbReference type="InterPro" id="IPR013078">
    <property type="entry name" value="His_Pase_superF_clade-1"/>
</dbReference>
<dbReference type="SUPFAM" id="SSF53254">
    <property type="entry name" value="Phosphoglycerate mutase-like"/>
    <property type="match status" value="1"/>
</dbReference>
<accession>A0AAD2D1Y9</accession>
<evidence type="ECO:0000256" key="1">
    <source>
        <dbReference type="PIRSR" id="PIRSR613078-1"/>
    </source>
</evidence>
<name>A0AAD2D1Y9_EUPCR</name>
<feature type="site" description="Transition state stabilizer" evidence="3">
    <location>
        <position position="231"/>
    </location>
</feature>
<proteinExistence type="predicted"/>
<keyword evidence="5" id="KW-1185">Reference proteome</keyword>
<feature type="active site" description="Tele-phosphohistidine intermediate" evidence="1">
    <location>
        <position position="19"/>
    </location>
</feature>